<dbReference type="GO" id="GO:0005886">
    <property type="term" value="C:plasma membrane"/>
    <property type="evidence" value="ECO:0007669"/>
    <property type="project" value="UniProtKB-SubCell"/>
</dbReference>
<keyword evidence="6" id="KW-0406">Ion transport</keyword>
<dbReference type="HOGENOM" id="CLU_029790_4_2_7"/>
<feature type="transmembrane region" description="Helical" evidence="9">
    <location>
        <begin position="63"/>
        <end position="80"/>
    </location>
</feature>
<keyword evidence="3" id="KW-1003">Cell membrane</keyword>
<dbReference type="EMBL" id="BX842651">
    <property type="protein sequence ID" value="CAE79851.1"/>
    <property type="molecule type" value="Genomic_DNA"/>
</dbReference>
<evidence type="ECO:0000256" key="6">
    <source>
        <dbReference type="ARBA" id="ARBA00023065"/>
    </source>
</evidence>
<evidence type="ECO:0000256" key="9">
    <source>
        <dbReference type="SAM" id="Phobius"/>
    </source>
</evidence>
<evidence type="ECO:0000256" key="5">
    <source>
        <dbReference type="ARBA" id="ARBA00022989"/>
    </source>
</evidence>
<protein>
    <submittedName>
        <fullName evidence="10">Hypothetical transmembrane ptotein yneE</fullName>
    </submittedName>
</protein>
<comment type="similarity">
    <text evidence="8">Belongs to the anion channel-forming bestrophin (TC 1.A.46) family.</text>
</comment>
<sequence length="310" mass="35262">MIEVFTMVIRPKYNWFKMLLVWKGSVLPEILPRLVFIFLLSALVLYFHGVFFSVKVSLNPTPFTLMGIALAIFLGFRNSAAYDRFWEGRKLWGSLLNVSRSLSRQALTLTGLTANDSESRRFLQLLIAFAYCTKHQLRKTDATTDLKRLTPDLASELSQVEYKPAVLLRHLGQWVSDQKNAGRIDSITAGMFDKNLNDMSEILGGCERISNTPIPYPYAVLLHRTVYIYCVLLPFGLMDSIGWMTPAICTFVAYTFMALDAIVNQIEEPFGTEDNDLALNQMCETIESSVQEMRGEKALPRNHEGQYVFN</sequence>
<dbReference type="Proteomes" id="UP000008080">
    <property type="component" value="Chromosome"/>
</dbReference>
<evidence type="ECO:0000256" key="2">
    <source>
        <dbReference type="ARBA" id="ARBA00022448"/>
    </source>
</evidence>
<reference evidence="10 11" key="1">
    <citation type="journal article" date="2004" name="Science">
        <title>A predator unmasked: life cycle of Bdellovibrio bacteriovorus from a genomic perspective.</title>
        <authorList>
            <person name="Rendulic S."/>
            <person name="Jagtap P."/>
            <person name="Rosinus A."/>
            <person name="Eppinger M."/>
            <person name="Baar C."/>
            <person name="Lanz C."/>
            <person name="Keller H."/>
            <person name="Lambert C."/>
            <person name="Evans K.J."/>
            <person name="Goesmann A."/>
            <person name="Meyer F."/>
            <person name="Sockett R.E."/>
            <person name="Schuster S.C."/>
        </authorList>
    </citation>
    <scope>NUCLEOTIDE SEQUENCE [LARGE SCALE GENOMIC DNA]</scope>
    <source>
        <strain evidence="11">ATCC 15356 / DSM 50701 / NCIMB 9529 / HD100</strain>
    </source>
</reference>
<keyword evidence="5 9" id="KW-1133">Transmembrane helix</keyword>
<keyword evidence="7 9" id="KW-0472">Membrane</keyword>
<name>Q6MLK6_BDEBA</name>
<dbReference type="PANTHER" id="PTHR33281">
    <property type="entry name" value="UPF0187 PROTEIN YNEE"/>
    <property type="match status" value="1"/>
</dbReference>
<proteinExistence type="inferred from homology"/>
<evidence type="ECO:0000256" key="7">
    <source>
        <dbReference type="ARBA" id="ARBA00023136"/>
    </source>
</evidence>
<keyword evidence="11" id="KW-1185">Reference proteome</keyword>
<dbReference type="PANTHER" id="PTHR33281:SF19">
    <property type="entry name" value="VOLTAGE-DEPENDENT ANION CHANNEL-FORMING PROTEIN YNEE"/>
    <property type="match status" value="1"/>
</dbReference>
<evidence type="ECO:0000313" key="10">
    <source>
        <dbReference type="EMBL" id="CAE79851.1"/>
    </source>
</evidence>
<dbReference type="eggNOG" id="COG3781">
    <property type="taxonomic scope" value="Bacteria"/>
</dbReference>
<evidence type="ECO:0000256" key="4">
    <source>
        <dbReference type="ARBA" id="ARBA00022692"/>
    </source>
</evidence>
<evidence type="ECO:0000256" key="1">
    <source>
        <dbReference type="ARBA" id="ARBA00004651"/>
    </source>
</evidence>
<comment type="subcellular location">
    <subcellularLocation>
        <location evidence="1">Cell membrane</location>
        <topology evidence="1">Multi-pass membrane protein</topology>
    </subcellularLocation>
</comment>
<dbReference type="KEGG" id="bba:Bd2002"/>
<evidence type="ECO:0000313" key="11">
    <source>
        <dbReference type="Proteomes" id="UP000008080"/>
    </source>
</evidence>
<accession>Q6MLK6</accession>
<keyword evidence="2" id="KW-0813">Transport</keyword>
<feature type="transmembrane region" description="Helical" evidence="9">
    <location>
        <begin position="218"/>
        <end position="237"/>
    </location>
</feature>
<dbReference type="TCDB" id="1.A.46.2.5">
    <property type="family name" value="the anion channel-forming bestrophin (bestrophin) family"/>
</dbReference>
<evidence type="ECO:0000256" key="3">
    <source>
        <dbReference type="ARBA" id="ARBA00022475"/>
    </source>
</evidence>
<evidence type="ECO:0000256" key="8">
    <source>
        <dbReference type="ARBA" id="ARBA00034708"/>
    </source>
</evidence>
<feature type="transmembrane region" description="Helical" evidence="9">
    <location>
        <begin position="30"/>
        <end position="51"/>
    </location>
</feature>
<gene>
    <name evidence="10" type="primary">yneE</name>
    <name evidence="10" type="ordered locus">Bd2002</name>
</gene>
<dbReference type="InterPro" id="IPR044669">
    <property type="entry name" value="YneE/VCCN1/2-like"/>
</dbReference>
<organism evidence="10 11">
    <name type="scientific">Bdellovibrio bacteriovorus (strain ATCC 15356 / DSM 50701 / NCIMB 9529 / HD100)</name>
    <dbReference type="NCBI Taxonomy" id="264462"/>
    <lineage>
        <taxon>Bacteria</taxon>
        <taxon>Pseudomonadati</taxon>
        <taxon>Bdellovibrionota</taxon>
        <taxon>Bdellovibrionia</taxon>
        <taxon>Bdellovibrionales</taxon>
        <taxon>Pseudobdellovibrionaceae</taxon>
        <taxon>Bdellovibrio</taxon>
    </lineage>
</organism>
<dbReference type="GO" id="GO:0005254">
    <property type="term" value="F:chloride channel activity"/>
    <property type="evidence" value="ECO:0007669"/>
    <property type="project" value="InterPro"/>
</dbReference>
<keyword evidence="4 9" id="KW-0812">Transmembrane</keyword>
<dbReference type="Pfam" id="PF25539">
    <property type="entry name" value="Bestrophin_2"/>
    <property type="match status" value="1"/>
</dbReference>
<dbReference type="AlphaFoldDB" id="Q6MLK6"/>